<reference evidence="2 3" key="2">
    <citation type="submission" date="2018-11" db="EMBL/GenBank/DDBJ databases">
        <authorList>
            <consortium name="Pathogen Informatics"/>
        </authorList>
    </citation>
    <scope>NUCLEOTIDE SEQUENCE [LARGE SCALE GENOMIC DNA]</scope>
    <source>
        <strain evidence="2 3">Egypt</strain>
    </source>
</reference>
<evidence type="ECO:0000313" key="3">
    <source>
        <dbReference type="Proteomes" id="UP000272942"/>
    </source>
</evidence>
<dbReference type="EMBL" id="UZAN01039470">
    <property type="protein sequence ID" value="VDP65747.1"/>
    <property type="molecule type" value="Genomic_DNA"/>
</dbReference>
<feature type="compositionally biased region" description="Polar residues" evidence="1">
    <location>
        <begin position="86"/>
        <end position="96"/>
    </location>
</feature>
<dbReference type="WBParaSite" id="ECPE_0000220301-mRNA-1">
    <property type="protein sequence ID" value="ECPE_0000220301-mRNA-1"/>
    <property type="gene ID" value="ECPE_0000220301"/>
</dbReference>
<protein>
    <submittedName>
        <fullName evidence="4">Microtubule-associated protein Jupiter</fullName>
    </submittedName>
</protein>
<reference evidence="4" key="1">
    <citation type="submission" date="2016-06" db="UniProtKB">
        <authorList>
            <consortium name="WormBaseParasite"/>
        </authorList>
    </citation>
    <scope>IDENTIFICATION</scope>
</reference>
<evidence type="ECO:0000313" key="4">
    <source>
        <dbReference type="WBParaSite" id="ECPE_0000220301-mRNA-1"/>
    </source>
</evidence>
<dbReference type="Proteomes" id="UP000272942">
    <property type="component" value="Unassembled WGS sequence"/>
</dbReference>
<evidence type="ECO:0000313" key="2">
    <source>
        <dbReference type="EMBL" id="VDP65747.1"/>
    </source>
</evidence>
<proteinExistence type="predicted"/>
<feature type="region of interest" description="Disordered" evidence="1">
    <location>
        <begin position="70"/>
        <end position="116"/>
    </location>
</feature>
<organism evidence="4">
    <name type="scientific">Echinostoma caproni</name>
    <dbReference type="NCBI Taxonomy" id="27848"/>
    <lineage>
        <taxon>Eukaryota</taxon>
        <taxon>Metazoa</taxon>
        <taxon>Spiralia</taxon>
        <taxon>Lophotrochozoa</taxon>
        <taxon>Platyhelminthes</taxon>
        <taxon>Trematoda</taxon>
        <taxon>Digenea</taxon>
        <taxon>Plagiorchiida</taxon>
        <taxon>Echinostomata</taxon>
        <taxon>Echinostomatoidea</taxon>
        <taxon>Echinostomatidae</taxon>
        <taxon>Echinostoma</taxon>
    </lineage>
</organism>
<keyword evidence="3" id="KW-1185">Reference proteome</keyword>
<sequence>MQYVTKLSGFQCATPSEVAGYSLTAFRAANLCKPIPKEPVTKSAEDTQIKDEVHTGVEGEDPQRFGPVAVIEHPSPARGGTGAPKSGTSGVNNSYNRDADHIERQPLAPGYRDNRL</sequence>
<accession>A0A183A5G8</accession>
<dbReference type="AlphaFoldDB" id="A0A183A5G8"/>
<evidence type="ECO:0000256" key="1">
    <source>
        <dbReference type="SAM" id="MobiDB-lite"/>
    </source>
</evidence>
<name>A0A183A5G8_9TREM</name>
<gene>
    <name evidence="2" type="ORF">ECPE_LOCUS2203</name>
</gene>